<sequence>MAGRKSTKNRQISETTVKNPNQPKTSAEESLIISPNGELRRRLLEAAIDVKENIPSETIHNRRITRSCASSMDSEKAPFSPETRKRRGAQIGPIAKRASIEKKDQHPSTAASDDDTFSNSSGSISSISTSSSTSSKNNTRLRGKPLPVMEEEDSDIENEEEEEQVRDILEVEVDDEEEFEDEELEDEELDEADLPLENEQFAIMKSRMNDVTLLKPPSSLNPEKLRGIGSPEQVWSLMVGRDEISRASNCLLNNHPEMSENMRGLLIDWLMEVCESENLHRETFHLSIDYIDRYLDSNDRPVNQNTFQLVGAAALFVAAKYEEIYPPRCEEFANLTDGAFSCENIRQMEVLLVRAINWTLGPITSIHWLATYLQLLGQEPEKQSDDEHFTEQNNYFVPELMREDFVHMARILDYLLFEADSLRFTYRTIAAAVLFACVEPREEVENATGFLYDQLSAVIRFVEPVVTVFDRSRDAGDPLPTNEKITPEDVHNIQTYFKFDEIRPKVDEERRLRKMSSKNL</sequence>
<feature type="compositionally biased region" description="Polar residues" evidence="5">
    <location>
        <begin position="9"/>
        <end position="25"/>
    </location>
</feature>
<keyword evidence="8" id="KW-1185">Reference proteome</keyword>
<organism evidence="7 8">
    <name type="scientific">Caenorhabditis angaria</name>
    <dbReference type="NCBI Taxonomy" id="860376"/>
    <lineage>
        <taxon>Eukaryota</taxon>
        <taxon>Metazoa</taxon>
        <taxon>Ecdysozoa</taxon>
        <taxon>Nematoda</taxon>
        <taxon>Chromadorea</taxon>
        <taxon>Rhabditida</taxon>
        <taxon>Rhabditina</taxon>
        <taxon>Rhabditomorpha</taxon>
        <taxon>Rhabditoidea</taxon>
        <taxon>Rhabditidae</taxon>
        <taxon>Peloderinae</taxon>
        <taxon>Caenorhabditis</taxon>
    </lineage>
</organism>
<comment type="similarity">
    <text evidence="4">Belongs to the cyclin family.</text>
</comment>
<comment type="caution">
    <text evidence="7">The sequence shown here is derived from an EMBL/GenBank/DDBJ whole genome shotgun (WGS) entry which is preliminary data.</text>
</comment>
<dbReference type="InterPro" id="IPR048258">
    <property type="entry name" value="Cyclins_cyclin-box"/>
</dbReference>
<accession>A0A9P1I475</accession>
<dbReference type="OrthoDB" id="5590282at2759"/>
<dbReference type="GO" id="GO:0000278">
    <property type="term" value="P:mitotic cell cycle"/>
    <property type="evidence" value="ECO:0007669"/>
    <property type="project" value="UniProtKB-ARBA"/>
</dbReference>
<reference evidence="7" key="1">
    <citation type="submission" date="2022-11" db="EMBL/GenBank/DDBJ databases">
        <authorList>
            <person name="Kikuchi T."/>
        </authorList>
    </citation>
    <scope>NUCLEOTIDE SEQUENCE</scope>
    <source>
        <strain evidence="7">PS1010</strain>
    </source>
</reference>
<evidence type="ECO:0000256" key="2">
    <source>
        <dbReference type="ARBA" id="ARBA00023127"/>
    </source>
</evidence>
<evidence type="ECO:0000256" key="5">
    <source>
        <dbReference type="SAM" id="MobiDB-lite"/>
    </source>
</evidence>
<feature type="region of interest" description="Disordered" evidence="5">
    <location>
        <begin position="1"/>
        <end position="36"/>
    </location>
</feature>
<feature type="region of interest" description="Disordered" evidence="5">
    <location>
        <begin position="53"/>
        <end position="165"/>
    </location>
</feature>
<dbReference type="InterPro" id="IPR013763">
    <property type="entry name" value="Cyclin-like_dom"/>
</dbReference>
<dbReference type="Gene3D" id="1.10.472.10">
    <property type="entry name" value="Cyclin-like"/>
    <property type="match status" value="2"/>
</dbReference>
<dbReference type="InterPro" id="IPR039361">
    <property type="entry name" value="Cyclin"/>
</dbReference>
<evidence type="ECO:0000256" key="1">
    <source>
        <dbReference type="ARBA" id="ARBA00022618"/>
    </source>
</evidence>
<evidence type="ECO:0000313" key="8">
    <source>
        <dbReference type="Proteomes" id="UP001152747"/>
    </source>
</evidence>
<dbReference type="Proteomes" id="UP001152747">
    <property type="component" value="Unassembled WGS sequence"/>
</dbReference>
<evidence type="ECO:0000256" key="3">
    <source>
        <dbReference type="ARBA" id="ARBA00023306"/>
    </source>
</evidence>
<proteinExistence type="inferred from homology"/>
<protein>
    <recommendedName>
        <fullName evidence="6">Cyclin-like domain-containing protein</fullName>
    </recommendedName>
</protein>
<keyword evidence="1" id="KW-0132">Cell division</keyword>
<dbReference type="SMART" id="SM00385">
    <property type="entry name" value="CYCLIN"/>
    <property type="match status" value="1"/>
</dbReference>
<evidence type="ECO:0000256" key="4">
    <source>
        <dbReference type="RuleBase" id="RU000383"/>
    </source>
</evidence>
<dbReference type="SUPFAM" id="SSF47954">
    <property type="entry name" value="Cyclin-like"/>
    <property type="match status" value="2"/>
</dbReference>
<dbReference type="PROSITE" id="PS00292">
    <property type="entry name" value="CYCLINS"/>
    <property type="match status" value="1"/>
</dbReference>
<dbReference type="GO" id="GO:0051301">
    <property type="term" value="P:cell division"/>
    <property type="evidence" value="ECO:0007669"/>
    <property type="project" value="UniProtKB-KW"/>
</dbReference>
<keyword evidence="2 4" id="KW-0195">Cyclin</keyword>
<dbReference type="AlphaFoldDB" id="A0A9P1I475"/>
<feature type="compositionally biased region" description="Acidic residues" evidence="5">
    <location>
        <begin position="149"/>
        <end position="165"/>
    </location>
</feature>
<dbReference type="FunFam" id="1.10.472.10:FF:000001">
    <property type="entry name" value="G2/mitotic-specific cyclin"/>
    <property type="match status" value="1"/>
</dbReference>
<dbReference type="EMBL" id="CANHGI010000001">
    <property type="protein sequence ID" value="CAI5439335.1"/>
    <property type="molecule type" value="Genomic_DNA"/>
</dbReference>
<dbReference type="InterPro" id="IPR006671">
    <property type="entry name" value="Cyclin_N"/>
</dbReference>
<dbReference type="PANTHER" id="PTHR10177">
    <property type="entry name" value="CYCLINS"/>
    <property type="match status" value="1"/>
</dbReference>
<feature type="domain" description="Cyclin-like" evidence="6">
    <location>
        <begin position="268"/>
        <end position="354"/>
    </location>
</feature>
<gene>
    <name evidence="7" type="ORF">CAMP_LOCUS1972</name>
</gene>
<dbReference type="InterPro" id="IPR036915">
    <property type="entry name" value="Cyclin-like_sf"/>
</dbReference>
<dbReference type="Pfam" id="PF00134">
    <property type="entry name" value="Cyclin_N"/>
    <property type="match status" value="1"/>
</dbReference>
<name>A0A9P1I475_9PELO</name>
<keyword evidence="3" id="KW-0131">Cell cycle</keyword>
<dbReference type="CDD" id="cd20520">
    <property type="entry name" value="CYCLIN_CCNE_rpt2"/>
    <property type="match status" value="1"/>
</dbReference>
<feature type="compositionally biased region" description="Low complexity" evidence="5">
    <location>
        <begin position="118"/>
        <end position="138"/>
    </location>
</feature>
<evidence type="ECO:0000313" key="7">
    <source>
        <dbReference type="EMBL" id="CAI5439335.1"/>
    </source>
</evidence>
<evidence type="ECO:0000259" key="6">
    <source>
        <dbReference type="SMART" id="SM00385"/>
    </source>
</evidence>